<dbReference type="AlphaFoldDB" id="A0AAV2D5D9"/>
<keyword evidence="3" id="KW-1185">Reference proteome</keyword>
<evidence type="ECO:0000313" key="3">
    <source>
        <dbReference type="Proteomes" id="UP001497516"/>
    </source>
</evidence>
<evidence type="ECO:0000313" key="2">
    <source>
        <dbReference type="EMBL" id="CAL1367263.1"/>
    </source>
</evidence>
<gene>
    <name evidence="2" type="ORF">LTRI10_LOCUS11023</name>
</gene>
<dbReference type="Pfam" id="PF13966">
    <property type="entry name" value="zf-RVT"/>
    <property type="match status" value="1"/>
</dbReference>
<reference evidence="2 3" key="1">
    <citation type="submission" date="2024-04" db="EMBL/GenBank/DDBJ databases">
        <authorList>
            <person name="Fracassetti M."/>
        </authorList>
    </citation>
    <scope>NUCLEOTIDE SEQUENCE [LARGE SCALE GENOMIC DNA]</scope>
</reference>
<feature type="domain" description="Reverse transcriptase zinc-binding" evidence="1">
    <location>
        <begin position="23"/>
        <end position="111"/>
    </location>
</feature>
<evidence type="ECO:0000259" key="1">
    <source>
        <dbReference type="Pfam" id="PF13966"/>
    </source>
</evidence>
<name>A0AAV2D5D9_9ROSI</name>
<organism evidence="2 3">
    <name type="scientific">Linum trigynum</name>
    <dbReference type="NCBI Taxonomy" id="586398"/>
    <lineage>
        <taxon>Eukaryota</taxon>
        <taxon>Viridiplantae</taxon>
        <taxon>Streptophyta</taxon>
        <taxon>Embryophyta</taxon>
        <taxon>Tracheophyta</taxon>
        <taxon>Spermatophyta</taxon>
        <taxon>Magnoliopsida</taxon>
        <taxon>eudicotyledons</taxon>
        <taxon>Gunneridae</taxon>
        <taxon>Pentapetalae</taxon>
        <taxon>rosids</taxon>
        <taxon>fabids</taxon>
        <taxon>Malpighiales</taxon>
        <taxon>Linaceae</taxon>
        <taxon>Linum</taxon>
    </lineage>
</organism>
<dbReference type="Proteomes" id="UP001497516">
    <property type="component" value="Chromosome 2"/>
</dbReference>
<sequence length="127" mass="15107">MEKPNAEPGDDKMIWGLEWDGRFRLKSAYNFAANLEEEEDAEEGNWKALWRWKGPNRIKHFLWLVLHGRVFTNKERARRNITTNSNCNHCKDCEESIEHIFRGCEKAKNLWETFRCKLTTTDANKSF</sequence>
<protein>
    <recommendedName>
        <fullName evidence="1">Reverse transcriptase zinc-binding domain-containing protein</fullName>
    </recommendedName>
</protein>
<dbReference type="EMBL" id="OZ034815">
    <property type="protein sequence ID" value="CAL1367263.1"/>
    <property type="molecule type" value="Genomic_DNA"/>
</dbReference>
<proteinExistence type="predicted"/>
<accession>A0AAV2D5D9</accession>
<dbReference type="InterPro" id="IPR026960">
    <property type="entry name" value="RVT-Znf"/>
</dbReference>